<keyword evidence="9" id="KW-0406">Ion transport</keyword>
<dbReference type="PANTHER" id="PTHR32552">
    <property type="entry name" value="FERRICHROME IRON RECEPTOR-RELATED"/>
    <property type="match status" value="1"/>
</dbReference>
<comment type="subcellular location">
    <subcellularLocation>
        <location evidence="1 14">Cell outer membrane</location>
        <topology evidence="1 14">Multi-pass membrane protein</topology>
    </subcellularLocation>
</comment>
<evidence type="ECO:0000256" key="5">
    <source>
        <dbReference type="ARBA" id="ARBA00022496"/>
    </source>
</evidence>
<dbReference type="InterPro" id="IPR011662">
    <property type="entry name" value="Secretin/TonB_short_N"/>
</dbReference>
<name>A0A2G7TAU2_9FLAO</name>
<comment type="similarity">
    <text evidence="2 14 15">Belongs to the TonB-dependent receptor family.</text>
</comment>
<evidence type="ECO:0000256" key="10">
    <source>
        <dbReference type="ARBA" id="ARBA00023077"/>
    </source>
</evidence>
<evidence type="ECO:0000256" key="1">
    <source>
        <dbReference type="ARBA" id="ARBA00004571"/>
    </source>
</evidence>
<accession>A0A2G7TAU2</accession>
<keyword evidence="10 15" id="KW-0798">TonB box</keyword>
<dbReference type="PROSITE" id="PS52016">
    <property type="entry name" value="TONB_DEPENDENT_REC_3"/>
    <property type="match status" value="1"/>
</dbReference>
<dbReference type="Gene3D" id="3.55.50.30">
    <property type="match status" value="1"/>
</dbReference>
<dbReference type="Pfam" id="PF00593">
    <property type="entry name" value="TonB_dep_Rec_b-barrel"/>
    <property type="match status" value="1"/>
</dbReference>
<evidence type="ECO:0000256" key="13">
    <source>
        <dbReference type="ARBA" id="ARBA00023237"/>
    </source>
</evidence>
<dbReference type="PANTHER" id="PTHR32552:SF74">
    <property type="entry name" value="HYDROXAMATE SIDEROPHORE RECEPTOR FHUE"/>
    <property type="match status" value="1"/>
</dbReference>
<keyword evidence="5" id="KW-0410">Iron transport</keyword>
<keyword evidence="8" id="KW-0408">Iron</keyword>
<keyword evidence="12 18" id="KW-0675">Receptor</keyword>
<keyword evidence="13 14" id="KW-0998">Cell outer membrane</keyword>
<evidence type="ECO:0000256" key="11">
    <source>
        <dbReference type="ARBA" id="ARBA00023136"/>
    </source>
</evidence>
<protein>
    <submittedName>
        <fullName evidence="18">TonB-dependent siderophore receptor</fullName>
    </submittedName>
</protein>
<reference evidence="18" key="1">
    <citation type="submission" date="2017-10" db="EMBL/GenBank/DDBJ databases">
        <title>Chryseobacterium sp. B5 is a hydrocarbonoclastic and plant growth promoting bacterium.</title>
        <authorList>
            <person name="Thijs S."/>
            <person name="Gkorezis P."/>
            <person name="Van Hamme J."/>
        </authorList>
    </citation>
    <scope>NUCLEOTIDE SEQUENCE</scope>
    <source>
        <strain evidence="18">B5</strain>
    </source>
</reference>
<dbReference type="SMART" id="SM00965">
    <property type="entry name" value="STN"/>
    <property type="match status" value="1"/>
</dbReference>
<keyword evidence="3 14" id="KW-0813">Transport</keyword>
<evidence type="ECO:0000256" key="7">
    <source>
        <dbReference type="ARBA" id="ARBA00022729"/>
    </source>
</evidence>
<evidence type="ECO:0000313" key="18">
    <source>
        <dbReference type="EMBL" id="PII37036.1"/>
    </source>
</evidence>
<dbReference type="InterPro" id="IPR012910">
    <property type="entry name" value="Plug_dom"/>
</dbReference>
<evidence type="ECO:0000256" key="12">
    <source>
        <dbReference type="ARBA" id="ARBA00023170"/>
    </source>
</evidence>
<evidence type="ECO:0000256" key="16">
    <source>
        <dbReference type="SAM" id="MobiDB-lite"/>
    </source>
</evidence>
<keyword evidence="4 14" id="KW-1134">Transmembrane beta strand</keyword>
<dbReference type="InterPro" id="IPR039426">
    <property type="entry name" value="TonB-dep_rcpt-like"/>
</dbReference>
<dbReference type="CDD" id="cd01347">
    <property type="entry name" value="ligand_gated_channel"/>
    <property type="match status" value="1"/>
</dbReference>
<evidence type="ECO:0000256" key="14">
    <source>
        <dbReference type="PROSITE-ProRule" id="PRU01360"/>
    </source>
</evidence>
<keyword evidence="11 14" id="KW-0472">Membrane</keyword>
<dbReference type="NCBIfam" id="TIGR01783">
    <property type="entry name" value="TonB-siderophor"/>
    <property type="match status" value="1"/>
</dbReference>
<dbReference type="Pfam" id="PF07715">
    <property type="entry name" value="Plug"/>
    <property type="match status" value="1"/>
</dbReference>
<keyword evidence="6 14" id="KW-0812">Transmembrane</keyword>
<dbReference type="FunFam" id="2.170.130.10:FF:000010">
    <property type="entry name" value="Ferripyoverdine receptor"/>
    <property type="match status" value="1"/>
</dbReference>
<evidence type="ECO:0000259" key="17">
    <source>
        <dbReference type="SMART" id="SM00965"/>
    </source>
</evidence>
<dbReference type="Gene3D" id="2.40.170.20">
    <property type="entry name" value="TonB-dependent receptor, beta-barrel domain"/>
    <property type="match status" value="1"/>
</dbReference>
<sequence>MSRHHPPRPGSQPQWRPRPLVTLVQAAVIGMAMSTLVPSGAAWAQTATGQAGALTRDFSIAAGPLDAALDRFSRAAGVSVSYDPALVAGLRTGGLTGSHGVSAGLQQLLAGSGVAAVQQPGGGFSLKAAAPLPAAAGPTPPSSASTLQTVNVTADAERSSATEGTGSYTTPSMASATGLNLSQRQTPQSVSVVTRQQMDDFHLSTLQDIAKVTPGLYAKNPAVTDSESTFYARGFALEHVNVDGLPLDVTGFNSRNVSADLLMYDRVEVVRGATGLMDGVGAPSGSVNLVRKRPTAQPLLNATLGLGSWNNRQASLDASRALNASGSVRARVVGGWRDSDSFVDVTNTRNASLYGIVEADLTPDTTLGLGAYRQRTRTKGVFTGLPTLPDGGHMDLPRSTFLNNAESFQNRDNDGVFVDLEQRLHNGWTVKLGINHVEADSDIRNTTNSRVAGSTTQLEQSETGWRYGTRQTVADLRARGPVQWFGRTHEIAVGASYRNDSSRAAETWGSSASRIVDIANWNPYSAPWTGSVPANGDLWGRKTREKAIYASGNFSLADPLHLILGGRLGWYEQDTTGWYTGTPNWKRSLDESARFVPYAGLVYDVDDRHSVYASLTQSYQPQSSMDVRGNTLDPMTGTNYELGAKGEYFDGRLHASASVFRITQRNRAVRDDANCPTSGAISCFRAAGEIQSDGLELQLSGLLQPGWQVSAGYTYVRARYTKDRIATNIGQRVSTDEPQHLLKLYTSYRLPGEYGRWSLYGSLHAQSKMFRRETGFETTQRSYALLGLGVGYQVNANAHVQLSVDNLLDRRYYQDLGYSWSGGLARYGAPRSVAVTLSYRL</sequence>
<dbReference type="GO" id="GO:0015891">
    <property type="term" value="P:siderophore transport"/>
    <property type="evidence" value="ECO:0007669"/>
    <property type="project" value="InterPro"/>
</dbReference>
<evidence type="ECO:0000256" key="4">
    <source>
        <dbReference type="ARBA" id="ARBA00022452"/>
    </source>
</evidence>
<feature type="domain" description="Secretin/TonB short N-terminal" evidence="17">
    <location>
        <begin position="78"/>
        <end position="129"/>
    </location>
</feature>
<gene>
    <name evidence="18" type="ORF">CTI11_03185</name>
</gene>
<evidence type="ECO:0000256" key="3">
    <source>
        <dbReference type="ARBA" id="ARBA00022448"/>
    </source>
</evidence>
<evidence type="ECO:0000256" key="8">
    <source>
        <dbReference type="ARBA" id="ARBA00023004"/>
    </source>
</evidence>
<comment type="caution">
    <text evidence="18">The sequence shown here is derived from an EMBL/GenBank/DDBJ whole genome shotgun (WGS) entry which is preliminary data.</text>
</comment>
<dbReference type="GO" id="GO:0009279">
    <property type="term" value="C:cell outer membrane"/>
    <property type="evidence" value="ECO:0007669"/>
    <property type="project" value="UniProtKB-SubCell"/>
</dbReference>
<dbReference type="InterPro" id="IPR036942">
    <property type="entry name" value="Beta-barrel_TonB_sf"/>
</dbReference>
<dbReference type="Gene3D" id="2.170.130.10">
    <property type="entry name" value="TonB-dependent receptor, plug domain"/>
    <property type="match status" value="1"/>
</dbReference>
<evidence type="ECO:0000256" key="6">
    <source>
        <dbReference type="ARBA" id="ARBA00022692"/>
    </source>
</evidence>
<dbReference type="InterPro" id="IPR010105">
    <property type="entry name" value="TonB_sidphr_rcpt"/>
</dbReference>
<evidence type="ECO:0000256" key="15">
    <source>
        <dbReference type="RuleBase" id="RU003357"/>
    </source>
</evidence>
<proteinExistence type="inferred from homology"/>
<feature type="region of interest" description="Disordered" evidence="16">
    <location>
        <begin position="153"/>
        <end position="174"/>
    </location>
</feature>
<dbReference type="EMBL" id="PEKC01000007">
    <property type="protein sequence ID" value="PII37036.1"/>
    <property type="molecule type" value="Genomic_DNA"/>
</dbReference>
<dbReference type="GO" id="GO:0038023">
    <property type="term" value="F:signaling receptor activity"/>
    <property type="evidence" value="ECO:0007669"/>
    <property type="project" value="InterPro"/>
</dbReference>
<dbReference type="InterPro" id="IPR037066">
    <property type="entry name" value="Plug_dom_sf"/>
</dbReference>
<dbReference type="InterPro" id="IPR000531">
    <property type="entry name" value="Beta-barrel_TonB"/>
</dbReference>
<evidence type="ECO:0000256" key="2">
    <source>
        <dbReference type="ARBA" id="ARBA00009810"/>
    </source>
</evidence>
<keyword evidence="7" id="KW-0732">Signal</keyword>
<organism evidence="18">
    <name type="scientific">Chryseobacterium sp. B5</name>
    <dbReference type="NCBI Taxonomy" id="2050562"/>
    <lineage>
        <taxon>Bacteria</taxon>
        <taxon>Pseudomonadati</taxon>
        <taxon>Bacteroidota</taxon>
        <taxon>Flavobacteriia</taxon>
        <taxon>Flavobacteriales</taxon>
        <taxon>Weeksellaceae</taxon>
        <taxon>Chryseobacterium group</taxon>
        <taxon>Chryseobacterium</taxon>
    </lineage>
</organism>
<dbReference type="GO" id="GO:0015344">
    <property type="term" value="F:siderophore uptake transmembrane transporter activity"/>
    <property type="evidence" value="ECO:0007669"/>
    <property type="project" value="TreeGrafter"/>
</dbReference>
<dbReference type="SUPFAM" id="SSF56935">
    <property type="entry name" value="Porins"/>
    <property type="match status" value="1"/>
</dbReference>
<evidence type="ECO:0000256" key="9">
    <source>
        <dbReference type="ARBA" id="ARBA00023065"/>
    </source>
</evidence>
<dbReference type="AlphaFoldDB" id="A0A2G7TAU2"/>
<feature type="compositionally biased region" description="Polar residues" evidence="16">
    <location>
        <begin position="161"/>
        <end position="174"/>
    </location>
</feature>